<sequence length="335" mass="34936">MKPLDDIIAAAKAEPRHIVLAEGEDPRIIEGAIRAVTEGLARITLLGNVDRIRSALMARGADPEKFRIEDPLVSPEVERYAASYFDLRRHKGIDEPAAIRAVSNPLGFAAMMVRQGDAAGTIGGAVATTADTVRAALQIIGKAPDSRIVSSFFLMMLCETHHTKKGAFVFADCGLVVEPDAAELADIAIASARSFQALMGAEPKVAMLSFSTSGSAVHERVSKVVKAAELAKAAAPSLLIDGELQFDAAFVEAVSAAKAPGSTIKGAANVLVFPNLEAANIGYKIAQRIGGAKAIGPILQGLAKPANDLSRGCSADDVYHMIAVTSAQARMAAPA</sequence>
<evidence type="ECO:0000256" key="5">
    <source>
        <dbReference type="ARBA" id="ARBA00021528"/>
    </source>
</evidence>
<dbReference type="InterPro" id="IPR004614">
    <property type="entry name" value="P_AcTrfase"/>
</dbReference>
<dbReference type="Proteomes" id="UP000281647">
    <property type="component" value="Unassembled WGS sequence"/>
</dbReference>
<feature type="domain" description="Phosphate acetyl/butaryl transferase" evidence="9">
    <location>
        <begin position="5"/>
        <end position="325"/>
    </location>
</feature>
<dbReference type="NCBIfam" id="TIGR00651">
    <property type="entry name" value="pta"/>
    <property type="match status" value="1"/>
</dbReference>
<dbReference type="InterPro" id="IPR042113">
    <property type="entry name" value="P_AcTrfase_dom1"/>
</dbReference>
<protein>
    <recommendedName>
        <fullName evidence="5">Phosphate acetyltransferase</fullName>
        <ecNumber evidence="4">2.3.1.8</ecNumber>
    </recommendedName>
    <alternativeName>
        <fullName evidence="8">Phosphotransacetylase</fullName>
    </alternativeName>
</protein>
<accession>A0A432V0I4</accession>
<evidence type="ECO:0000256" key="8">
    <source>
        <dbReference type="ARBA" id="ARBA00031108"/>
    </source>
</evidence>
<keyword evidence="7 10" id="KW-0012">Acyltransferase</keyword>
<dbReference type="AlphaFoldDB" id="A0A432V0I4"/>
<dbReference type="NCBIfam" id="NF007233">
    <property type="entry name" value="PRK09653.1"/>
    <property type="match status" value="1"/>
</dbReference>
<keyword evidence="11" id="KW-1185">Reference proteome</keyword>
<dbReference type="OrthoDB" id="9808984at2"/>
<dbReference type="PANTHER" id="PTHR43356">
    <property type="entry name" value="PHOSPHATE ACETYLTRANSFERASE"/>
    <property type="match status" value="1"/>
</dbReference>
<dbReference type="SUPFAM" id="SSF53659">
    <property type="entry name" value="Isocitrate/Isopropylmalate dehydrogenase-like"/>
    <property type="match status" value="1"/>
</dbReference>
<comment type="similarity">
    <text evidence="3">Belongs to the phosphate acetyltransferase and butyryltransferase family.</text>
</comment>
<evidence type="ECO:0000256" key="1">
    <source>
        <dbReference type="ARBA" id="ARBA00000705"/>
    </source>
</evidence>
<dbReference type="EC" id="2.3.1.8" evidence="4"/>
<evidence type="ECO:0000313" key="10">
    <source>
        <dbReference type="EMBL" id="RUM95696.1"/>
    </source>
</evidence>
<dbReference type="EMBL" id="RKST01000033">
    <property type="protein sequence ID" value="RUM95696.1"/>
    <property type="molecule type" value="Genomic_DNA"/>
</dbReference>
<evidence type="ECO:0000256" key="2">
    <source>
        <dbReference type="ARBA" id="ARBA00004989"/>
    </source>
</evidence>
<evidence type="ECO:0000256" key="3">
    <source>
        <dbReference type="ARBA" id="ARBA00005656"/>
    </source>
</evidence>
<proteinExistence type="inferred from homology"/>
<dbReference type="PIRSF" id="PIRSF000428">
    <property type="entry name" value="P_Ac_trans"/>
    <property type="match status" value="1"/>
</dbReference>
<dbReference type="InterPro" id="IPR042112">
    <property type="entry name" value="P_AcTrfase_dom2"/>
</dbReference>
<dbReference type="GO" id="GO:0008959">
    <property type="term" value="F:phosphate acetyltransferase activity"/>
    <property type="evidence" value="ECO:0007669"/>
    <property type="project" value="UniProtKB-EC"/>
</dbReference>
<evidence type="ECO:0000256" key="4">
    <source>
        <dbReference type="ARBA" id="ARBA00012707"/>
    </source>
</evidence>
<dbReference type="PANTHER" id="PTHR43356:SF3">
    <property type="entry name" value="PHOSPHATE ACETYLTRANSFERASE"/>
    <property type="match status" value="1"/>
</dbReference>
<evidence type="ECO:0000259" key="9">
    <source>
        <dbReference type="Pfam" id="PF01515"/>
    </source>
</evidence>
<evidence type="ECO:0000256" key="6">
    <source>
        <dbReference type="ARBA" id="ARBA00022679"/>
    </source>
</evidence>
<comment type="caution">
    <text evidence="10">The sequence shown here is derived from an EMBL/GenBank/DDBJ whole genome shotgun (WGS) entry which is preliminary data.</text>
</comment>
<dbReference type="InterPro" id="IPR050500">
    <property type="entry name" value="Phos_Acetyltrans/Butyryltrans"/>
</dbReference>
<name>A0A432V0I4_9HYPH</name>
<keyword evidence="6 10" id="KW-0808">Transferase</keyword>
<dbReference type="InterPro" id="IPR002505">
    <property type="entry name" value="PTA_PTB"/>
</dbReference>
<dbReference type="RefSeq" id="WP_128628474.1">
    <property type="nucleotide sequence ID" value="NZ_RKST01000033.1"/>
</dbReference>
<dbReference type="Gene3D" id="3.40.50.10750">
    <property type="entry name" value="Isocitrate/Isopropylmalate dehydrogenase-like"/>
    <property type="match status" value="1"/>
</dbReference>
<organism evidence="10 11">
    <name type="scientific">Borborobacter arsenicus</name>
    <dbReference type="NCBI Taxonomy" id="1851146"/>
    <lineage>
        <taxon>Bacteria</taxon>
        <taxon>Pseudomonadati</taxon>
        <taxon>Pseudomonadota</taxon>
        <taxon>Alphaproteobacteria</taxon>
        <taxon>Hyphomicrobiales</taxon>
        <taxon>Phyllobacteriaceae</taxon>
        <taxon>Borborobacter</taxon>
    </lineage>
</organism>
<comment type="catalytic activity">
    <reaction evidence="1">
        <text>acetyl-CoA + phosphate = acetyl phosphate + CoA</text>
        <dbReference type="Rhea" id="RHEA:19521"/>
        <dbReference type="ChEBI" id="CHEBI:22191"/>
        <dbReference type="ChEBI" id="CHEBI:43474"/>
        <dbReference type="ChEBI" id="CHEBI:57287"/>
        <dbReference type="ChEBI" id="CHEBI:57288"/>
        <dbReference type="EC" id="2.3.1.8"/>
    </reaction>
</comment>
<dbReference type="Pfam" id="PF01515">
    <property type="entry name" value="PTA_PTB"/>
    <property type="match status" value="1"/>
</dbReference>
<gene>
    <name evidence="10" type="primary">pta</name>
    <name evidence="10" type="ORF">EET67_21870</name>
</gene>
<reference evidence="10 11" key="1">
    <citation type="submission" date="2018-11" db="EMBL/GenBank/DDBJ databases">
        <title>Pseudaminobacter arsenicus sp. nov., an arsenic-resistant bacterium isolated from arsenic-rich aquifers.</title>
        <authorList>
            <person name="Mu Y."/>
        </authorList>
    </citation>
    <scope>NUCLEOTIDE SEQUENCE [LARGE SCALE GENOMIC DNA]</scope>
    <source>
        <strain evidence="10 11">CB3</strain>
    </source>
</reference>
<comment type="pathway">
    <text evidence="2">Metabolic intermediate biosynthesis; acetyl-CoA biosynthesis; acetyl-CoA from acetate: step 2/2.</text>
</comment>
<dbReference type="Gene3D" id="3.40.50.10950">
    <property type="match status" value="1"/>
</dbReference>
<evidence type="ECO:0000313" key="11">
    <source>
        <dbReference type="Proteomes" id="UP000281647"/>
    </source>
</evidence>
<evidence type="ECO:0000256" key="7">
    <source>
        <dbReference type="ARBA" id="ARBA00023315"/>
    </source>
</evidence>
<dbReference type="InterPro" id="IPR012147">
    <property type="entry name" value="P_Ac_Bu_trans"/>
</dbReference>